<dbReference type="Proteomes" id="UP000179005">
    <property type="component" value="Unassembled WGS sequence"/>
</dbReference>
<evidence type="ECO:0000313" key="2">
    <source>
        <dbReference type="EMBL" id="OGC56127.1"/>
    </source>
</evidence>
<dbReference type="STRING" id="1802619.A2797_02095"/>
<protein>
    <submittedName>
        <fullName evidence="2">Uncharacterized protein</fullName>
    </submittedName>
</protein>
<feature type="transmembrane region" description="Helical" evidence="1">
    <location>
        <begin position="69"/>
        <end position="93"/>
    </location>
</feature>
<feature type="transmembrane region" description="Helical" evidence="1">
    <location>
        <begin position="105"/>
        <end position="128"/>
    </location>
</feature>
<keyword evidence="1" id="KW-1133">Transmembrane helix</keyword>
<proteinExistence type="predicted"/>
<organism evidence="2 3">
    <name type="scientific">candidate division WWE3 bacterium RIFCSPHIGHO2_01_FULL_48_15</name>
    <dbReference type="NCBI Taxonomy" id="1802619"/>
    <lineage>
        <taxon>Bacteria</taxon>
        <taxon>Katanobacteria</taxon>
    </lineage>
</organism>
<dbReference type="Pfam" id="PF04020">
    <property type="entry name" value="Phage_holin_4_2"/>
    <property type="match status" value="1"/>
</dbReference>
<accession>A0A1F4VFY3</accession>
<dbReference type="EMBL" id="MEVC01000003">
    <property type="protein sequence ID" value="OGC56127.1"/>
    <property type="molecule type" value="Genomic_DNA"/>
</dbReference>
<keyword evidence="1" id="KW-0472">Membrane</keyword>
<keyword evidence="1" id="KW-0812">Transmembrane</keyword>
<name>A0A1F4VFY3_UNCKA</name>
<sequence>MFGLLKTLIASILVLFLVAKVIPGISYQNDMQVLLQAALVFALIQVLISPIINLLALPLNLITFGFTSVLINIGLFYSISYIVPAFTFSSFYFPGYVSGSLVVPALSVPVLGTITAGATAASFLLALVRQVLGD</sequence>
<gene>
    <name evidence="2" type="ORF">A2797_02095</name>
</gene>
<feature type="transmembrane region" description="Helical" evidence="1">
    <location>
        <begin position="33"/>
        <end position="57"/>
    </location>
</feature>
<dbReference type="AlphaFoldDB" id="A0A1F4VFY3"/>
<dbReference type="InterPro" id="IPR007165">
    <property type="entry name" value="Phage_holin_4_2"/>
</dbReference>
<evidence type="ECO:0000313" key="3">
    <source>
        <dbReference type="Proteomes" id="UP000179005"/>
    </source>
</evidence>
<evidence type="ECO:0000256" key="1">
    <source>
        <dbReference type="SAM" id="Phobius"/>
    </source>
</evidence>
<reference evidence="2 3" key="1">
    <citation type="journal article" date="2016" name="Nat. Commun.">
        <title>Thousands of microbial genomes shed light on interconnected biogeochemical processes in an aquifer system.</title>
        <authorList>
            <person name="Anantharaman K."/>
            <person name="Brown C.T."/>
            <person name="Hug L.A."/>
            <person name="Sharon I."/>
            <person name="Castelle C.J."/>
            <person name="Probst A.J."/>
            <person name="Thomas B.C."/>
            <person name="Singh A."/>
            <person name="Wilkins M.J."/>
            <person name="Karaoz U."/>
            <person name="Brodie E.L."/>
            <person name="Williams K.H."/>
            <person name="Hubbard S.S."/>
            <person name="Banfield J.F."/>
        </authorList>
    </citation>
    <scope>NUCLEOTIDE SEQUENCE [LARGE SCALE GENOMIC DNA]</scope>
</reference>
<comment type="caution">
    <text evidence="2">The sequence shown here is derived from an EMBL/GenBank/DDBJ whole genome shotgun (WGS) entry which is preliminary data.</text>
</comment>